<accession>A0AAE0ZXU2</accession>
<evidence type="ECO:0000313" key="1">
    <source>
        <dbReference type="EMBL" id="KAK3776961.1"/>
    </source>
</evidence>
<dbReference type="EMBL" id="JAWDGP010003159">
    <property type="protein sequence ID" value="KAK3776961.1"/>
    <property type="molecule type" value="Genomic_DNA"/>
</dbReference>
<dbReference type="AlphaFoldDB" id="A0AAE0ZXU2"/>
<dbReference type="Proteomes" id="UP001283361">
    <property type="component" value="Unassembled WGS sequence"/>
</dbReference>
<organism evidence="1 2">
    <name type="scientific">Elysia crispata</name>
    <name type="common">lettuce slug</name>
    <dbReference type="NCBI Taxonomy" id="231223"/>
    <lineage>
        <taxon>Eukaryota</taxon>
        <taxon>Metazoa</taxon>
        <taxon>Spiralia</taxon>
        <taxon>Lophotrochozoa</taxon>
        <taxon>Mollusca</taxon>
        <taxon>Gastropoda</taxon>
        <taxon>Heterobranchia</taxon>
        <taxon>Euthyneura</taxon>
        <taxon>Panpulmonata</taxon>
        <taxon>Sacoglossa</taxon>
        <taxon>Placobranchoidea</taxon>
        <taxon>Plakobranchidae</taxon>
        <taxon>Elysia</taxon>
    </lineage>
</organism>
<keyword evidence="2" id="KW-1185">Reference proteome</keyword>
<reference evidence="1" key="1">
    <citation type="journal article" date="2023" name="G3 (Bethesda)">
        <title>A reference genome for the long-term kleptoplast-retaining sea slug Elysia crispata morphotype clarki.</title>
        <authorList>
            <person name="Eastman K.E."/>
            <person name="Pendleton A.L."/>
            <person name="Shaikh M.A."/>
            <person name="Suttiyut T."/>
            <person name="Ogas R."/>
            <person name="Tomko P."/>
            <person name="Gavelis G."/>
            <person name="Widhalm J.R."/>
            <person name="Wisecaver J.H."/>
        </authorList>
    </citation>
    <scope>NUCLEOTIDE SEQUENCE</scope>
    <source>
        <strain evidence="1">ECLA1</strain>
    </source>
</reference>
<gene>
    <name evidence="1" type="ORF">RRG08_022756</name>
</gene>
<comment type="caution">
    <text evidence="1">The sequence shown here is derived from an EMBL/GenBank/DDBJ whole genome shotgun (WGS) entry which is preliminary data.</text>
</comment>
<sequence length="196" mass="22318">MEREGEVGLFQSVLEFNRDFSFYTAQLAVEQRRNSLRKPTDMPIEDDVKKEIGSFILSGMHSTVEDVYKIWEKHDFVKLRNLIVSRLTLYNARLTLSEWREAEDSVWVDPELAEKITDSLEETLLRGTKLAYIPNDAVPLLIPNNTVEAVRKLVFERANVGISGDNVFLFPNTNNSRDDVSGYNCIQSVAGTMGIN</sequence>
<dbReference type="PANTHER" id="PTHR33480">
    <property type="entry name" value="SET DOMAIN-CONTAINING PROTEIN-RELATED"/>
    <property type="match status" value="1"/>
</dbReference>
<proteinExistence type="predicted"/>
<name>A0AAE0ZXU2_9GAST</name>
<dbReference type="PANTHER" id="PTHR33480:SF1">
    <property type="entry name" value="TYR RECOMBINASE DOMAIN-CONTAINING PROTEIN"/>
    <property type="match status" value="1"/>
</dbReference>
<protein>
    <submittedName>
        <fullName evidence="1">Uncharacterized protein</fullName>
    </submittedName>
</protein>
<evidence type="ECO:0000313" key="2">
    <source>
        <dbReference type="Proteomes" id="UP001283361"/>
    </source>
</evidence>